<evidence type="ECO:0000259" key="5">
    <source>
        <dbReference type="Pfam" id="PF00005"/>
    </source>
</evidence>
<protein>
    <recommendedName>
        <fullName evidence="5">ABC transporter domain-containing protein</fullName>
    </recommendedName>
</protein>
<dbReference type="GO" id="GO:0005524">
    <property type="term" value="F:ATP binding"/>
    <property type="evidence" value="ECO:0007669"/>
    <property type="project" value="InterPro"/>
</dbReference>
<dbReference type="Gene3D" id="3.40.50.300">
    <property type="entry name" value="P-loop containing nucleotide triphosphate hydrolases"/>
    <property type="match status" value="1"/>
</dbReference>
<feature type="region of interest" description="Disordered" evidence="4">
    <location>
        <begin position="1"/>
        <end position="55"/>
    </location>
</feature>
<evidence type="ECO:0000256" key="3">
    <source>
        <dbReference type="ARBA" id="ARBA00022970"/>
    </source>
</evidence>
<sequence length="225" mass="23891">MSRPRGLGTEGRKSVSARAPPPSSRRRVVGRRGEGRLRAGHGQRPSRECHTPHDVSFDVRQGEILRMPGRNRAGKTAPFKALIGNTPASSAAVALDGEVIAGLPSAAIARAGVGCVPQGRGLSRARRCDGLEPRRTRNGTHRDDDEIPEHFPQRAGRMDTEADRPSGSGQQMAALARALSGDTRILLPDEPFDPRAPAVVEQLSAPSSACPSSSWTATWPCACAV</sequence>
<comment type="caution">
    <text evidence="6">The sequence shown here is derived from an EMBL/GenBank/DDBJ whole genome shotgun (WGS) entry which is preliminary data.</text>
</comment>
<dbReference type="GO" id="GO:0015658">
    <property type="term" value="F:branched-chain amino acid transmembrane transporter activity"/>
    <property type="evidence" value="ECO:0007669"/>
    <property type="project" value="TreeGrafter"/>
</dbReference>
<evidence type="ECO:0000256" key="1">
    <source>
        <dbReference type="ARBA" id="ARBA00005417"/>
    </source>
</evidence>
<dbReference type="InterPro" id="IPR027417">
    <property type="entry name" value="P-loop_NTPase"/>
</dbReference>
<dbReference type="InterPro" id="IPR003439">
    <property type="entry name" value="ABC_transporter-like_ATP-bd"/>
</dbReference>
<dbReference type="Pfam" id="PF00005">
    <property type="entry name" value="ABC_tran"/>
    <property type="match status" value="1"/>
</dbReference>
<name>A0A2A2GGR4_9RHOB</name>
<dbReference type="GO" id="GO:0016887">
    <property type="term" value="F:ATP hydrolysis activity"/>
    <property type="evidence" value="ECO:0007669"/>
    <property type="project" value="InterPro"/>
</dbReference>
<feature type="compositionally biased region" description="Basic and acidic residues" evidence="4">
    <location>
        <begin position="45"/>
        <end position="55"/>
    </location>
</feature>
<dbReference type="PANTHER" id="PTHR43820">
    <property type="entry name" value="HIGH-AFFINITY BRANCHED-CHAIN AMINO ACID TRANSPORT ATP-BINDING PROTEIN LIVF"/>
    <property type="match status" value="1"/>
</dbReference>
<feature type="region of interest" description="Disordered" evidence="4">
    <location>
        <begin position="130"/>
        <end position="171"/>
    </location>
</feature>
<dbReference type="OrthoDB" id="9778870at2"/>
<dbReference type="Proteomes" id="UP000218023">
    <property type="component" value="Unassembled WGS sequence"/>
</dbReference>
<dbReference type="InterPro" id="IPR052156">
    <property type="entry name" value="BCAA_Transport_ATP-bd_LivF"/>
</dbReference>
<dbReference type="PANTHER" id="PTHR43820:SF4">
    <property type="entry name" value="HIGH-AFFINITY BRANCHED-CHAIN AMINO ACID TRANSPORT ATP-BINDING PROTEIN LIVF"/>
    <property type="match status" value="1"/>
</dbReference>
<evidence type="ECO:0000256" key="4">
    <source>
        <dbReference type="SAM" id="MobiDB-lite"/>
    </source>
</evidence>
<feature type="domain" description="ABC transporter" evidence="5">
    <location>
        <begin position="53"/>
        <end position="192"/>
    </location>
</feature>
<keyword evidence="2" id="KW-0813">Transport</keyword>
<reference evidence="6 7" key="1">
    <citation type="submission" date="2017-09" db="EMBL/GenBank/DDBJ databases">
        <title>Paracoccus alkalisoli sp. nov., isolated from saline alkaline soil.</title>
        <authorList>
            <person name="Dong X."/>
            <person name="Zhang G."/>
        </authorList>
    </citation>
    <scope>NUCLEOTIDE SEQUENCE [LARGE SCALE GENOMIC DNA]</scope>
    <source>
        <strain evidence="6 7">WN007</strain>
    </source>
</reference>
<dbReference type="EMBL" id="NSJZ01000022">
    <property type="protein sequence ID" value="PAU96079.1"/>
    <property type="molecule type" value="Genomic_DNA"/>
</dbReference>
<gene>
    <name evidence="6" type="ORF">CK240_15685</name>
</gene>
<evidence type="ECO:0000313" key="6">
    <source>
        <dbReference type="EMBL" id="PAU96079.1"/>
    </source>
</evidence>
<keyword evidence="3" id="KW-0029">Amino-acid transport</keyword>
<keyword evidence="7" id="KW-1185">Reference proteome</keyword>
<evidence type="ECO:0000313" key="7">
    <source>
        <dbReference type="Proteomes" id="UP000218023"/>
    </source>
</evidence>
<evidence type="ECO:0000256" key="2">
    <source>
        <dbReference type="ARBA" id="ARBA00022448"/>
    </source>
</evidence>
<dbReference type="GO" id="GO:0015807">
    <property type="term" value="P:L-amino acid transport"/>
    <property type="evidence" value="ECO:0007669"/>
    <property type="project" value="TreeGrafter"/>
</dbReference>
<accession>A0A2A2GGR4</accession>
<dbReference type="SUPFAM" id="SSF52540">
    <property type="entry name" value="P-loop containing nucleoside triphosphate hydrolases"/>
    <property type="match status" value="1"/>
</dbReference>
<proteinExistence type="inferred from homology"/>
<organism evidence="6 7">
    <name type="scientific">Paracoccus salipaludis</name>
    <dbReference type="NCBI Taxonomy" id="2032623"/>
    <lineage>
        <taxon>Bacteria</taxon>
        <taxon>Pseudomonadati</taxon>
        <taxon>Pseudomonadota</taxon>
        <taxon>Alphaproteobacteria</taxon>
        <taxon>Rhodobacterales</taxon>
        <taxon>Paracoccaceae</taxon>
        <taxon>Paracoccus</taxon>
    </lineage>
</organism>
<feature type="compositionally biased region" description="Basic and acidic residues" evidence="4">
    <location>
        <begin position="130"/>
        <end position="164"/>
    </location>
</feature>
<dbReference type="AlphaFoldDB" id="A0A2A2GGR4"/>
<comment type="similarity">
    <text evidence="1">Belongs to the ABC transporter superfamily.</text>
</comment>